<evidence type="ECO:0000256" key="3">
    <source>
        <dbReference type="ARBA" id="ARBA00031109"/>
    </source>
</evidence>
<evidence type="ECO:0000256" key="4">
    <source>
        <dbReference type="ARBA" id="ARBA00031237"/>
    </source>
</evidence>
<dbReference type="GO" id="GO:0004485">
    <property type="term" value="F:methylcrotonoyl-CoA carboxylase activity"/>
    <property type="evidence" value="ECO:0007669"/>
    <property type="project" value="UniProtKB-EC"/>
</dbReference>
<dbReference type="AlphaFoldDB" id="A0A3S1C7M5"/>
<dbReference type="PROSITE" id="PS50980">
    <property type="entry name" value="COA_CT_NTER"/>
    <property type="match status" value="1"/>
</dbReference>
<dbReference type="FunFam" id="3.90.226.10:FF:000030">
    <property type="entry name" value="Acetyl-CoA carboxylase carboxyltransferase subunit"/>
    <property type="match status" value="1"/>
</dbReference>
<feature type="domain" description="CoA carboxyltransferase C-terminal" evidence="8">
    <location>
        <begin position="221"/>
        <end position="474"/>
    </location>
</feature>
<dbReference type="GO" id="GO:0005739">
    <property type="term" value="C:mitochondrion"/>
    <property type="evidence" value="ECO:0007669"/>
    <property type="project" value="TreeGrafter"/>
</dbReference>
<organism evidence="9 10">
    <name type="scientific">Elysia chlorotica</name>
    <name type="common">Eastern emerald elysia</name>
    <name type="synonym">Sea slug</name>
    <dbReference type="NCBI Taxonomy" id="188477"/>
    <lineage>
        <taxon>Eukaryota</taxon>
        <taxon>Metazoa</taxon>
        <taxon>Spiralia</taxon>
        <taxon>Lophotrochozoa</taxon>
        <taxon>Mollusca</taxon>
        <taxon>Gastropoda</taxon>
        <taxon>Heterobranchia</taxon>
        <taxon>Euthyneura</taxon>
        <taxon>Panpulmonata</taxon>
        <taxon>Sacoglossa</taxon>
        <taxon>Placobranchoidea</taxon>
        <taxon>Plakobranchidae</taxon>
        <taxon>Elysia</taxon>
    </lineage>
</organism>
<comment type="catalytic activity">
    <reaction evidence="6">
        <text>3-methylbut-2-enoyl-CoA + hydrogencarbonate + ATP = 3-methyl-(2E)-glutaconyl-CoA + ADP + phosphate + H(+)</text>
        <dbReference type="Rhea" id="RHEA:13589"/>
        <dbReference type="ChEBI" id="CHEBI:15378"/>
        <dbReference type="ChEBI" id="CHEBI:17544"/>
        <dbReference type="ChEBI" id="CHEBI:30616"/>
        <dbReference type="ChEBI" id="CHEBI:43474"/>
        <dbReference type="ChEBI" id="CHEBI:57344"/>
        <dbReference type="ChEBI" id="CHEBI:57346"/>
        <dbReference type="ChEBI" id="CHEBI:456216"/>
        <dbReference type="EC" id="6.4.1.4"/>
    </reaction>
</comment>
<evidence type="ECO:0000256" key="6">
    <source>
        <dbReference type="ARBA" id="ARBA00052347"/>
    </source>
</evidence>
<proteinExistence type="predicted"/>
<dbReference type="Proteomes" id="UP000271974">
    <property type="component" value="Unassembled WGS sequence"/>
</dbReference>
<dbReference type="EMBL" id="RQTK01000179">
    <property type="protein sequence ID" value="RUS85170.1"/>
    <property type="molecule type" value="Genomic_DNA"/>
</dbReference>
<dbReference type="PANTHER" id="PTHR22855">
    <property type="entry name" value="ACETYL, PROPIONYL, PYRUVATE, AND GLUTACONYL CARBOXYLASE-RELATED"/>
    <property type="match status" value="1"/>
</dbReference>
<dbReference type="GO" id="GO:0006552">
    <property type="term" value="P:L-leucine catabolic process"/>
    <property type="evidence" value="ECO:0007669"/>
    <property type="project" value="UniProtKB-UniPathway"/>
</dbReference>
<name>A0A3S1C7M5_ELYCH</name>
<comment type="caution">
    <text evidence="9">The sequence shown here is derived from an EMBL/GenBank/DDBJ whole genome shotgun (WGS) entry which is preliminary data.</text>
</comment>
<evidence type="ECO:0000256" key="2">
    <source>
        <dbReference type="ARBA" id="ARBA00026116"/>
    </source>
</evidence>
<dbReference type="STRING" id="188477.A0A3S1C7M5"/>
<dbReference type="InterPro" id="IPR011762">
    <property type="entry name" value="COA_CT_N"/>
</dbReference>
<dbReference type="SUPFAM" id="SSF52096">
    <property type="entry name" value="ClpP/crotonase"/>
    <property type="match status" value="2"/>
</dbReference>
<evidence type="ECO:0000313" key="9">
    <source>
        <dbReference type="EMBL" id="RUS85170.1"/>
    </source>
</evidence>
<evidence type="ECO:0000259" key="8">
    <source>
        <dbReference type="PROSITE" id="PS50989"/>
    </source>
</evidence>
<dbReference type="Pfam" id="PF01039">
    <property type="entry name" value="Carboxyl_trans"/>
    <property type="match status" value="1"/>
</dbReference>
<dbReference type="InterPro" id="IPR034733">
    <property type="entry name" value="AcCoA_carboxyl_beta"/>
</dbReference>
<dbReference type="GO" id="GO:1905202">
    <property type="term" value="C:methylcrotonoyl-CoA carboxylase complex"/>
    <property type="evidence" value="ECO:0007669"/>
    <property type="project" value="TreeGrafter"/>
</dbReference>
<feature type="domain" description="CoA carboxyltransferase N-terminal" evidence="7">
    <location>
        <begin position="1"/>
        <end position="221"/>
    </location>
</feature>
<dbReference type="InterPro" id="IPR011763">
    <property type="entry name" value="COA_CT_C"/>
</dbReference>
<dbReference type="UniPathway" id="UPA00363">
    <property type="reaction ID" value="UER00861"/>
</dbReference>
<reference evidence="9 10" key="1">
    <citation type="submission" date="2019-01" db="EMBL/GenBank/DDBJ databases">
        <title>A draft genome assembly of the solar-powered sea slug Elysia chlorotica.</title>
        <authorList>
            <person name="Cai H."/>
            <person name="Li Q."/>
            <person name="Fang X."/>
            <person name="Li J."/>
            <person name="Curtis N.E."/>
            <person name="Altenburger A."/>
            <person name="Shibata T."/>
            <person name="Feng M."/>
            <person name="Maeda T."/>
            <person name="Schwartz J.A."/>
            <person name="Shigenobu S."/>
            <person name="Lundholm N."/>
            <person name="Nishiyama T."/>
            <person name="Yang H."/>
            <person name="Hasebe M."/>
            <person name="Li S."/>
            <person name="Pierce S.K."/>
            <person name="Wang J."/>
        </authorList>
    </citation>
    <scope>NUCLEOTIDE SEQUENCE [LARGE SCALE GENOMIC DNA]</scope>
    <source>
        <strain evidence="9">EC2010</strain>
        <tissue evidence="9">Whole organism of an adult</tissue>
    </source>
</reference>
<evidence type="ECO:0000313" key="10">
    <source>
        <dbReference type="Proteomes" id="UP000271974"/>
    </source>
</evidence>
<sequence length="474" mass="51648">MISDRVKHLVDDIDDFMELSLTAGLGMDYGHVPRASTLTGIGKVRGRYCIILANDGAFKGGAVYPITLKKQLRAQEIAEQNRLPCIYLVDSAGAFLPLQAEIFNMGGRSFYNQAVLGAAKIPQVAIVCGSCTAGGAYVPTMADDAVIVNKTGTIFLAGPPLVKAALGEIVSPDDLGGAKLHCRTSGCTDYFATDEATALQMGRDIVSSLNVYCNSEKEFPEYDEPVFDVDEIPGIIPSPKDHHKMNMLQIIARLVDGSRFHEFKAMFGTCLLTGFAHIEGHLVGILANQGIMGEAEATKATHFIASCCERDIPLLFFQNTLDDSNNTPENKEEVLQQSLSMKSQARMLSAVSCARVPKITVIMGDGFGTSHYLMGGRAVSPNFLFAWPNARVAIMEPHILAKKVAQESDLQEVDGVMKLTEQIEKESSAIHGSCHVLNDGIILPHHTRRRLSQCLSICKAYRVPKEPNYPIQRM</sequence>
<dbReference type="PANTHER" id="PTHR22855:SF47">
    <property type="entry name" value="METHYLCROTONOYL-COA CARBOXYLASE"/>
    <property type="match status" value="1"/>
</dbReference>
<protein>
    <recommendedName>
        <fullName evidence="2">methylcrotonoyl-CoA carboxylase</fullName>
        <ecNumber evidence="2">6.4.1.4</ecNumber>
    </recommendedName>
    <alternativeName>
        <fullName evidence="5">3-methylcrotonyl-CoA carboxylase 2</fullName>
    </alternativeName>
    <alternativeName>
        <fullName evidence="3">3-methylcrotonyl-CoA carboxylase non-biotin-containing subunit</fullName>
    </alternativeName>
    <alternativeName>
        <fullName evidence="4">3-methylcrotonyl-CoA:carbon dioxide ligase subunit beta</fullName>
    </alternativeName>
</protein>
<comment type="pathway">
    <text evidence="1">Amino-acid degradation; L-leucine degradation; (S)-3-hydroxy-3-methylglutaryl-CoA from 3-isovaleryl-CoA: step 2/3.</text>
</comment>
<dbReference type="Gene3D" id="3.90.226.10">
    <property type="entry name" value="2-enoyl-CoA Hydratase, Chain A, domain 1"/>
    <property type="match status" value="2"/>
</dbReference>
<dbReference type="InterPro" id="IPR045190">
    <property type="entry name" value="MCCB/AccD1-like"/>
</dbReference>
<dbReference type="PROSITE" id="PS50989">
    <property type="entry name" value="COA_CT_CTER"/>
    <property type="match status" value="1"/>
</dbReference>
<accession>A0A3S1C7M5</accession>
<keyword evidence="10" id="KW-1185">Reference proteome</keyword>
<gene>
    <name evidence="9" type="ORF">EGW08_007074</name>
</gene>
<evidence type="ECO:0000259" key="7">
    <source>
        <dbReference type="PROSITE" id="PS50980"/>
    </source>
</evidence>
<dbReference type="OrthoDB" id="439921at2759"/>
<evidence type="ECO:0000256" key="5">
    <source>
        <dbReference type="ARBA" id="ARBA00031404"/>
    </source>
</evidence>
<evidence type="ECO:0000256" key="1">
    <source>
        <dbReference type="ARBA" id="ARBA00025711"/>
    </source>
</evidence>
<dbReference type="EC" id="6.4.1.4" evidence="2"/>
<dbReference type="InterPro" id="IPR029045">
    <property type="entry name" value="ClpP/crotonase-like_dom_sf"/>
</dbReference>